<evidence type="ECO:0000313" key="2">
    <source>
        <dbReference type="Proteomes" id="UP000288805"/>
    </source>
</evidence>
<dbReference type="EMBL" id="QGNW01000170">
    <property type="protein sequence ID" value="RVW88754.1"/>
    <property type="molecule type" value="Genomic_DNA"/>
</dbReference>
<dbReference type="AlphaFoldDB" id="A0A438HWB0"/>
<gene>
    <name evidence="1" type="ORF">CK203_034702</name>
</gene>
<evidence type="ECO:0000313" key="1">
    <source>
        <dbReference type="EMBL" id="RVW88754.1"/>
    </source>
</evidence>
<sequence length="259" mass="29585">MKSLGPTLGKASDLRPWRFTSLSLASFWEVKDHLEWQMLGERHKPLQDASEKKQVTGTPFLYEESEPSDLKLQETLFFVINFVDYSLNQGAPAGHKSAETPSGHESPTYILHLDEQDLPSILSGGNELYTKEKCSFSKEKVSFHGHHIKDGKLMMEPFKSGICLQRHHLLESDFIVKIDTVSTSYFQTQKKQSPKKVRWQDFLVEFNYTLEYKPESVNHLVDATLGYKLENVNHVVDVISYKAKLTTIPSQPQGELVNL</sequence>
<accession>A0A438HWB0</accession>
<reference evidence="1 2" key="1">
    <citation type="journal article" date="2018" name="PLoS Genet.">
        <title>Population sequencing reveals clonal diversity and ancestral inbreeding in the grapevine cultivar Chardonnay.</title>
        <authorList>
            <person name="Roach M.J."/>
            <person name="Johnson D.L."/>
            <person name="Bohlmann J."/>
            <person name="van Vuuren H.J."/>
            <person name="Jones S.J."/>
            <person name="Pretorius I.S."/>
            <person name="Schmidt S.A."/>
            <person name="Borneman A.R."/>
        </authorList>
    </citation>
    <scope>NUCLEOTIDE SEQUENCE [LARGE SCALE GENOMIC DNA]</scope>
    <source>
        <strain evidence="2">cv. Chardonnay</strain>
        <tissue evidence="1">Leaf</tissue>
    </source>
</reference>
<protein>
    <submittedName>
        <fullName evidence="1">Uncharacterized protein</fullName>
    </submittedName>
</protein>
<organism evidence="1 2">
    <name type="scientific">Vitis vinifera</name>
    <name type="common">Grape</name>
    <dbReference type="NCBI Taxonomy" id="29760"/>
    <lineage>
        <taxon>Eukaryota</taxon>
        <taxon>Viridiplantae</taxon>
        <taxon>Streptophyta</taxon>
        <taxon>Embryophyta</taxon>
        <taxon>Tracheophyta</taxon>
        <taxon>Spermatophyta</taxon>
        <taxon>Magnoliopsida</taxon>
        <taxon>eudicotyledons</taxon>
        <taxon>Gunneridae</taxon>
        <taxon>Pentapetalae</taxon>
        <taxon>rosids</taxon>
        <taxon>Vitales</taxon>
        <taxon>Vitaceae</taxon>
        <taxon>Viteae</taxon>
        <taxon>Vitis</taxon>
    </lineage>
</organism>
<comment type="caution">
    <text evidence="1">The sequence shown here is derived from an EMBL/GenBank/DDBJ whole genome shotgun (WGS) entry which is preliminary data.</text>
</comment>
<dbReference type="Proteomes" id="UP000288805">
    <property type="component" value="Unassembled WGS sequence"/>
</dbReference>
<proteinExistence type="predicted"/>
<name>A0A438HWB0_VITVI</name>